<dbReference type="AlphaFoldDB" id="A0A8B8UQV9"/>
<gene>
    <name evidence="1" type="primary">ZIP2</name>
    <name evidence="1" type="ORF">SPAR_G00120</name>
</gene>
<dbReference type="GeneID" id="54630406"/>
<sequence>MIIGRWEVKLSQYSQDVGGYSALSGSLKENIKLGRRAQKYLKELRTLQLKPLEIGRSEKCGMTNGDKYFLDVIHITSQREKMGINVDKTWNVTNLENYNKEELKYELFREKLKVEKQDMSFFKWMKSLSVELYFPLQQTANHRLADGNIRSGWFNIPLLRKSRPRKKIPYPSLRHMPSALEVRYNRLTEEKLNFCVLFSDKPLSDWKPRFFEQTYDRFLLRLIPPENTPKYKSRSSKYDIKISPQSWVVKVPEHDRELDIFEGSYDKLFDAHFNKLEFFKIRTKKLKRNRLVKKNIHGIWRLEKEDLKDLVWDPLKKISNHSRGTIFEHETINEEVYSIKPKRLTFQELDSGSLDLIDNQKKTFGTIKLAMRISNEKKIEDFSFEGSERNDVTANETQEFHQNDRLSSEGDINTSLAPQKRSFIDNELMSMLVTKKKKKKAQGNP</sequence>
<name>A0A8B8UQV9_SACPA</name>
<dbReference type="RefSeq" id="XP_033766134.1">
    <property type="nucleotide sequence ID" value="XM_033910243.1"/>
</dbReference>
<evidence type="ECO:0000313" key="1">
    <source>
        <dbReference type="RefSeq" id="XP_033766134.1"/>
    </source>
</evidence>
<accession>A0A8B8UQV9</accession>
<reference evidence="1" key="3">
    <citation type="submission" date="2025-07" db="EMBL/GenBank/DDBJ databases">
        <authorList>
            <consortium name="NCBI Genome Project"/>
        </authorList>
    </citation>
    <scope>NUCLEOTIDE SEQUENCE</scope>
    <source>
        <strain evidence="1">CBS432</strain>
    </source>
</reference>
<organism evidence="1">
    <name type="scientific">Saccharomyces paradoxus</name>
    <name type="common">Yeast</name>
    <name type="synonym">Saccharomyces douglasii</name>
    <dbReference type="NCBI Taxonomy" id="27291"/>
    <lineage>
        <taxon>Eukaryota</taxon>
        <taxon>Fungi</taxon>
        <taxon>Dikarya</taxon>
        <taxon>Ascomycota</taxon>
        <taxon>Saccharomycotina</taxon>
        <taxon>Saccharomycetes</taxon>
        <taxon>Saccharomycetales</taxon>
        <taxon>Saccharomycetaceae</taxon>
        <taxon>Saccharomyces</taxon>
    </lineage>
</organism>
<dbReference type="OrthoDB" id="4069286at2759"/>
<dbReference type="VEuPathDB" id="FungiDB:SPAR_G00120"/>
<protein>
    <submittedName>
        <fullName evidence="1">Zip2p</fullName>
    </submittedName>
</protein>
<dbReference type="KEGG" id="spao:SPAR_G00120"/>
<proteinExistence type="predicted"/>
<reference evidence="1" key="2">
    <citation type="submission" date="2020-01" db="EMBL/GenBank/DDBJ databases">
        <title>Population-level Yeast Reference Genomes.</title>
        <authorList>
            <person name="Yue J.-X."/>
        </authorList>
    </citation>
    <scope>NUCLEOTIDE SEQUENCE</scope>
    <source>
        <strain evidence="1">CBS432</strain>
    </source>
</reference>
<reference evidence="1" key="1">
    <citation type="journal article" date="2017" name="Nat. Genet.">
        <title>Contrasting evolutionary genome dynamics between domesticated and wild yeasts.</title>
        <authorList>
            <person name="Yue J.X."/>
            <person name="Li J."/>
            <person name="Aigrain L."/>
            <person name="Hallin J."/>
            <person name="Persson K."/>
            <person name="Oliver K."/>
            <person name="Bergstrom A."/>
            <person name="Coupland P."/>
            <person name="Warringer J."/>
            <person name="Lagomarsino M.C."/>
            <person name="Fischer G."/>
            <person name="Durbin R."/>
            <person name="Liti G."/>
        </authorList>
    </citation>
    <scope>NUCLEOTIDE SEQUENCE</scope>
    <source>
        <strain evidence="1">CBS432</strain>
    </source>
</reference>
<reference evidence="1" key="4">
    <citation type="submission" date="2025-08" db="UniProtKB">
        <authorList>
            <consortium name="RefSeq"/>
        </authorList>
    </citation>
    <scope>IDENTIFICATION</scope>
    <source>
        <strain evidence="1">CBS432</strain>
    </source>
</reference>